<feature type="binding site" evidence="6">
    <location>
        <begin position="16"/>
        <end position="18"/>
    </location>
    <ligand>
        <name>FMN</name>
        <dbReference type="ChEBI" id="CHEBI:58210"/>
    </ligand>
</feature>
<dbReference type="InterPro" id="IPR050104">
    <property type="entry name" value="FMN-dep_NADH:Q_OxRdtase_AzoR1"/>
</dbReference>
<reference evidence="8 9" key="2">
    <citation type="submission" date="2019-09" db="EMBL/GenBank/DDBJ databases">
        <authorList>
            <person name="Jin C."/>
        </authorList>
    </citation>
    <scope>NUCLEOTIDE SEQUENCE [LARGE SCALE GENOMIC DNA]</scope>
    <source>
        <strain evidence="8 9">BN140078</strain>
    </source>
</reference>
<dbReference type="HAMAP" id="MF_01216">
    <property type="entry name" value="Azoreductase_type1"/>
    <property type="match status" value="1"/>
</dbReference>
<keyword evidence="3 6" id="KW-0560">Oxidoreductase</keyword>
<name>A0A5B2VNQ7_9BACT</name>
<protein>
    <recommendedName>
        <fullName evidence="6">FMN dependent NADH:quinone oxidoreductase</fullName>
        <ecNumber evidence="6">1.6.5.-</ecNumber>
    </recommendedName>
    <alternativeName>
        <fullName evidence="6">Azo-dye reductase</fullName>
    </alternativeName>
    <alternativeName>
        <fullName evidence="6">FMN-dependent NADH-azo compound oxidoreductase</fullName>
    </alternativeName>
    <alternativeName>
        <fullName evidence="6">FMN-dependent NADH-azoreductase</fullName>
        <ecNumber evidence="6">1.7.1.17</ecNumber>
    </alternativeName>
</protein>
<dbReference type="InterPro" id="IPR029039">
    <property type="entry name" value="Flavoprotein-like_sf"/>
</dbReference>
<evidence type="ECO:0000256" key="5">
    <source>
        <dbReference type="ARBA" id="ARBA00048542"/>
    </source>
</evidence>
<dbReference type="Pfam" id="PF02525">
    <property type="entry name" value="Flavodoxin_2"/>
    <property type="match status" value="1"/>
</dbReference>
<evidence type="ECO:0000313" key="8">
    <source>
        <dbReference type="EMBL" id="KAA2241313.1"/>
    </source>
</evidence>
<keyword evidence="2 6" id="KW-0288">FMN</keyword>
<comment type="similarity">
    <text evidence="6">Belongs to the azoreductase type 1 family.</text>
</comment>
<dbReference type="GO" id="GO:0016655">
    <property type="term" value="F:oxidoreductase activity, acting on NAD(P)H, quinone or similar compound as acceptor"/>
    <property type="evidence" value="ECO:0007669"/>
    <property type="project" value="InterPro"/>
</dbReference>
<dbReference type="PANTHER" id="PTHR43741">
    <property type="entry name" value="FMN-DEPENDENT NADH-AZOREDUCTASE 1"/>
    <property type="match status" value="1"/>
</dbReference>
<evidence type="ECO:0000256" key="2">
    <source>
        <dbReference type="ARBA" id="ARBA00022643"/>
    </source>
</evidence>
<organism evidence="8 9">
    <name type="scientific">Chitinophaga agrisoli</name>
    <dbReference type="NCBI Taxonomy" id="2607653"/>
    <lineage>
        <taxon>Bacteria</taxon>
        <taxon>Pseudomonadati</taxon>
        <taxon>Bacteroidota</taxon>
        <taxon>Chitinophagia</taxon>
        <taxon>Chitinophagales</taxon>
        <taxon>Chitinophagaceae</taxon>
        <taxon>Chitinophaga</taxon>
    </lineage>
</organism>
<keyword evidence="4 6" id="KW-0520">NAD</keyword>
<dbReference type="GO" id="GO:0010181">
    <property type="term" value="F:FMN binding"/>
    <property type="evidence" value="ECO:0007669"/>
    <property type="project" value="UniProtKB-UniRule"/>
</dbReference>
<evidence type="ECO:0000259" key="7">
    <source>
        <dbReference type="Pfam" id="PF02525"/>
    </source>
</evidence>
<evidence type="ECO:0000256" key="4">
    <source>
        <dbReference type="ARBA" id="ARBA00023027"/>
    </source>
</evidence>
<comment type="caution">
    <text evidence="8">The sequence shown here is derived from an EMBL/GenBank/DDBJ whole genome shotgun (WGS) entry which is preliminary data.</text>
</comment>
<comment type="cofactor">
    <cofactor evidence="6">
        <name>FMN</name>
        <dbReference type="ChEBI" id="CHEBI:58210"/>
    </cofactor>
    <text evidence="6">Binds 1 FMN per subunit.</text>
</comment>
<keyword evidence="9" id="KW-1185">Reference proteome</keyword>
<comment type="catalytic activity">
    <reaction evidence="6">
        <text>2 a quinone + NADH + H(+) = 2 a 1,4-benzosemiquinone + NAD(+)</text>
        <dbReference type="Rhea" id="RHEA:65952"/>
        <dbReference type="ChEBI" id="CHEBI:15378"/>
        <dbReference type="ChEBI" id="CHEBI:57540"/>
        <dbReference type="ChEBI" id="CHEBI:57945"/>
        <dbReference type="ChEBI" id="CHEBI:132124"/>
        <dbReference type="ChEBI" id="CHEBI:134225"/>
    </reaction>
</comment>
<dbReference type="EC" id="1.6.5.-" evidence="6"/>
<comment type="function">
    <text evidence="6">Quinone reductase that provides resistance to thiol-specific stress caused by electrophilic quinones.</text>
</comment>
<accession>A0A5B2VNQ7</accession>
<dbReference type="SUPFAM" id="SSF52218">
    <property type="entry name" value="Flavoproteins"/>
    <property type="match status" value="1"/>
</dbReference>
<comment type="subunit">
    <text evidence="6">Homodimer.</text>
</comment>
<comment type="caution">
    <text evidence="6">Lacks conserved residue(s) required for the propagation of feature annotation.</text>
</comment>
<gene>
    <name evidence="6" type="primary">azoR</name>
    <name evidence="8" type="ORF">F0L74_15525</name>
</gene>
<feature type="domain" description="Flavodoxin-like fold" evidence="7">
    <location>
        <begin position="2"/>
        <end position="205"/>
    </location>
</feature>
<dbReference type="EMBL" id="VUOC01000003">
    <property type="protein sequence ID" value="KAA2241313.1"/>
    <property type="molecule type" value="Genomic_DNA"/>
</dbReference>
<dbReference type="Proteomes" id="UP000324611">
    <property type="component" value="Unassembled WGS sequence"/>
</dbReference>
<dbReference type="GO" id="GO:0016652">
    <property type="term" value="F:oxidoreductase activity, acting on NAD(P)H as acceptor"/>
    <property type="evidence" value="ECO:0007669"/>
    <property type="project" value="UniProtKB-UniRule"/>
</dbReference>
<evidence type="ECO:0000256" key="1">
    <source>
        <dbReference type="ARBA" id="ARBA00022630"/>
    </source>
</evidence>
<comment type="function">
    <text evidence="6">Also exhibits azoreductase activity. Catalyzes the reductive cleavage of the azo bond in aromatic azo compounds to the corresponding amines.</text>
</comment>
<feature type="binding site" evidence="6">
    <location>
        <position position="10"/>
    </location>
    <ligand>
        <name>FMN</name>
        <dbReference type="ChEBI" id="CHEBI:58210"/>
    </ligand>
</feature>
<dbReference type="Gene3D" id="3.40.50.360">
    <property type="match status" value="1"/>
</dbReference>
<comment type="catalytic activity">
    <reaction evidence="5">
        <text>N,N-dimethyl-1,4-phenylenediamine + anthranilate + 2 NAD(+) = 2-(4-dimethylaminophenyl)diazenylbenzoate + 2 NADH + 2 H(+)</text>
        <dbReference type="Rhea" id="RHEA:55872"/>
        <dbReference type="ChEBI" id="CHEBI:15378"/>
        <dbReference type="ChEBI" id="CHEBI:15783"/>
        <dbReference type="ChEBI" id="CHEBI:16567"/>
        <dbReference type="ChEBI" id="CHEBI:57540"/>
        <dbReference type="ChEBI" id="CHEBI:57945"/>
        <dbReference type="ChEBI" id="CHEBI:71579"/>
        <dbReference type="EC" id="1.7.1.17"/>
    </reaction>
    <physiologicalReaction direction="right-to-left" evidence="5">
        <dbReference type="Rhea" id="RHEA:55874"/>
    </physiologicalReaction>
</comment>
<dbReference type="PANTHER" id="PTHR43741:SF2">
    <property type="entry name" value="FMN-DEPENDENT NADH:QUINONE OXIDOREDUCTASE"/>
    <property type="match status" value="1"/>
</dbReference>
<dbReference type="InterPro" id="IPR023048">
    <property type="entry name" value="NADH:quinone_OxRdtase_FMN_depd"/>
</dbReference>
<evidence type="ECO:0000256" key="3">
    <source>
        <dbReference type="ARBA" id="ARBA00023002"/>
    </source>
</evidence>
<dbReference type="RefSeq" id="WP_149838828.1">
    <property type="nucleotide sequence ID" value="NZ_VUOC01000003.1"/>
</dbReference>
<dbReference type="GO" id="GO:0009055">
    <property type="term" value="F:electron transfer activity"/>
    <property type="evidence" value="ECO:0007669"/>
    <property type="project" value="UniProtKB-UniRule"/>
</dbReference>
<keyword evidence="1 6" id="KW-0285">Flavoprotein</keyword>
<proteinExistence type="inferred from homology"/>
<dbReference type="AlphaFoldDB" id="A0A5B2VNQ7"/>
<evidence type="ECO:0000256" key="6">
    <source>
        <dbReference type="HAMAP-Rule" id="MF_01216"/>
    </source>
</evidence>
<sequence length="212" mass="23735">MKKVLVINSSARLLNSQSRQLAAVFIDHWKSIHSNPVISLRELGNAPVPHINEAWITAAAKPQAIRSEEEIAVLRTSDVFIAELRAADLIVLAAPMYNWSIPSTLKAYIDHIFRVNETWRLNPNDPQSYIGLLENKTLLLLLSRGSKGYEPGEPSEQLNFQNTYLKTVFNIMGINNIHVIAINGVSLGPRVLEQSTSAARQQLKAFIEKELE</sequence>
<dbReference type="InterPro" id="IPR003680">
    <property type="entry name" value="Flavodoxin_fold"/>
</dbReference>
<evidence type="ECO:0000313" key="9">
    <source>
        <dbReference type="Proteomes" id="UP000324611"/>
    </source>
</evidence>
<reference evidence="8 9" key="1">
    <citation type="submission" date="2019-09" db="EMBL/GenBank/DDBJ databases">
        <title>Chitinophaga ginsengihumi sp. nov., isolated from soil of ginseng rhizosphere.</title>
        <authorList>
            <person name="Lee J."/>
        </authorList>
    </citation>
    <scope>NUCLEOTIDE SEQUENCE [LARGE SCALE GENOMIC DNA]</scope>
    <source>
        <strain evidence="8 9">BN140078</strain>
    </source>
</reference>
<dbReference type="EC" id="1.7.1.17" evidence="6"/>